<proteinExistence type="predicted"/>
<gene>
    <name evidence="1" type="ORF">VNO77_44385</name>
</gene>
<reference evidence="1 2" key="1">
    <citation type="submission" date="2024-01" db="EMBL/GenBank/DDBJ databases">
        <title>The genomes of 5 underutilized Papilionoideae crops provide insights into root nodulation and disease resistanc.</title>
        <authorList>
            <person name="Jiang F."/>
        </authorList>
    </citation>
    <scope>NUCLEOTIDE SEQUENCE [LARGE SCALE GENOMIC DNA]</scope>
    <source>
        <strain evidence="1">LVBAO_FW01</strain>
        <tissue evidence="1">Leaves</tissue>
    </source>
</reference>
<accession>A0AAN9JVX6</accession>
<comment type="caution">
    <text evidence="1">The sequence shown here is derived from an EMBL/GenBank/DDBJ whole genome shotgun (WGS) entry which is preliminary data.</text>
</comment>
<organism evidence="1 2">
    <name type="scientific">Canavalia gladiata</name>
    <name type="common">Sword bean</name>
    <name type="synonym">Dolichos gladiatus</name>
    <dbReference type="NCBI Taxonomy" id="3824"/>
    <lineage>
        <taxon>Eukaryota</taxon>
        <taxon>Viridiplantae</taxon>
        <taxon>Streptophyta</taxon>
        <taxon>Embryophyta</taxon>
        <taxon>Tracheophyta</taxon>
        <taxon>Spermatophyta</taxon>
        <taxon>Magnoliopsida</taxon>
        <taxon>eudicotyledons</taxon>
        <taxon>Gunneridae</taxon>
        <taxon>Pentapetalae</taxon>
        <taxon>rosids</taxon>
        <taxon>fabids</taxon>
        <taxon>Fabales</taxon>
        <taxon>Fabaceae</taxon>
        <taxon>Papilionoideae</taxon>
        <taxon>50 kb inversion clade</taxon>
        <taxon>NPAAA clade</taxon>
        <taxon>indigoferoid/millettioid clade</taxon>
        <taxon>Phaseoleae</taxon>
        <taxon>Canavalia</taxon>
    </lineage>
</organism>
<evidence type="ECO:0000313" key="2">
    <source>
        <dbReference type="Proteomes" id="UP001367508"/>
    </source>
</evidence>
<protein>
    <submittedName>
        <fullName evidence="1">Uncharacterized protein</fullName>
    </submittedName>
</protein>
<keyword evidence="2" id="KW-1185">Reference proteome</keyword>
<dbReference type="AlphaFoldDB" id="A0AAN9JVX6"/>
<evidence type="ECO:0000313" key="1">
    <source>
        <dbReference type="EMBL" id="KAK7306445.1"/>
    </source>
</evidence>
<dbReference type="Proteomes" id="UP001367508">
    <property type="component" value="Unassembled WGS sequence"/>
</dbReference>
<name>A0AAN9JVX6_CANGL</name>
<sequence>MSTGIRAVLWIGVGAFVLDLKSLALAFFQLSMDSMLRCCARQELREDVKKGVYVENISEFEVQSVSDIIRLLTQRSCTWVQLRFGETSVQVFGLKNLYLGETSSLS</sequence>
<dbReference type="EMBL" id="JAYMYQ010000011">
    <property type="protein sequence ID" value="KAK7306445.1"/>
    <property type="molecule type" value="Genomic_DNA"/>
</dbReference>